<feature type="signal peptide" evidence="1">
    <location>
        <begin position="1"/>
        <end position="20"/>
    </location>
</feature>
<reference evidence="2" key="1">
    <citation type="submission" date="2021-01" db="EMBL/GenBank/DDBJ databases">
        <authorList>
            <person name="Corre E."/>
            <person name="Pelletier E."/>
            <person name="Niang G."/>
            <person name="Scheremetjew M."/>
            <person name="Finn R."/>
            <person name="Kale V."/>
            <person name="Holt S."/>
            <person name="Cochrane G."/>
            <person name="Meng A."/>
            <person name="Brown T."/>
            <person name="Cohen L."/>
        </authorList>
    </citation>
    <scope>NUCLEOTIDE SEQUENCE</scope>
    <source>
        <strain evidence="2">CCMP1594</strain>
    </source>
</reference>
<protein>
    <recommendedName>
        <fullName evidence="3">Methyltransferase type 11 domain-containing protein</fullName>
    </recommendedName>
</protein>
<evidence type="ECO:0000256" key="1">
    <source>
        <dbReference type="SAM" id="SignalP"/>
    </source>
</evidence>
<dbReference type="AlphaFoldDB" id="A0A7S4CEC2"/>
<evidence type="ECO:0008006" key="3">
    <source>
        <dbReference type="Google" id="ProtNLM"/>
    </source>
</evidence>
<feature type="chain" id="PRO_5030959780" description="Methyltransferase type 11 domain-containing protein" evidence="1">
    <location>
        <begin position="21"/>
        <end position="318"/>
    </location>
</feature>
<dbReference type="Pfam" id="PF03269">
    <property type="entry name" value="DUF268"/>
    <property type="match status" value="1"/>
</dbReference>
<accession>A0A7S4CEC2</accession>
<name>A0A7S4CEC2_9EUGL</name>
<proteinExistence type="predicted"/>
<organism evidence="2">
    <name type="scientific">Eutreptiella gymnastica</name>
    <dbReference type="NCBI Taxonomy" id="73025"/>
    <lineage>
        <taxon>Eukaryota</taxon>
        <taxon>Discoba</taxon>
        <taxon>Euglenozoa</taxon>
        <taxon>Euglenida</taxon>
        <taxon>Spirocuta</taxon>
        <taxon>Euglenophyceae</taxon>
        <taxon>Eutreptiales</taxon>
        <taxon>Eutreptiaceae</taxon>
        <taxon>Eutreptiella</taxon>
    </lineage>
</organism>
<evidence type="ECO:0000313" key="2">
    <source>
        <dbReference type="EMBL" id="CAE0794501.1"/>
    </source>
</evidence>
<gene>
    <name evidence="2" type="ORF">EGYM00163_LOCUS5619</name>
</gene>
<dbReference type="InterPro" id="IPR004951">
    <property type="entry name" value="DUF268_CAE_spp"/>
</dbReference>
<keyword evidence="1" id="KW-0732">Signal</keyword>
<sequence length="318" mass="35973">MVMWWLELLVLCTCIHSYLAVPCGDVCRYDRFEEHEQQLVKRLQKHFSCPNIFARILEPPTGPMNAPRKPPGHMSGLYTMNGKVRLTRWYKNEVGQSGNHTWAAHGCAFYNNTIIPKCVPRLISYREWGCLLYKALEDQQHLLAGKTVGVIGSILPWIECKLLTLGVKNIVTIDYGTIHCHIPGIKSNSWRHVAETFESSPLQLDAVVTYSSLEHSGLGRYGDPLNPYGDLEAMAQIWCLLKPKGYVIIGVPIGPDELVWNAHRIYGPARLKHLFANFRLVRSYCDSISKSLGKEQFKNQPPFILQKEPNGPETGSTT</sequence>
<dbReference type="EMBL" id="HBJA01017537">
    <property type="protein sequence ID" value="CAE0794501.1"/>
    <property type="molecule type" value="Transcribed_RNA"/>
</dbReference>